<evidence type="ECO:0000313" key="2">
    <source>
        <dbReference type="Proteomes" id="UP001231109"/>
    </source>
</evidence>
<protein>
    <recommendedName>
        <fullName evidence="3">Starvation lipoprotein Slp paralog</fullName>
    </recommendedName>
</protein>
<sequence>MRLISAILVMMLFAACQHPQSPQDPARENANEVSGANETINPIAKKALIWQKATVVFIPHSGGFYGLVTEKGEKLLPLNLPDNFRIDGIVINVFGHKAPNIITSVNWGSPFDVKQVNLLINKN</sequence>
<keyword evidence="2" id="KW-1185">Reference proteome</keyword>
<dbReference type="RefSeq" id="WP_305977338.1">
    <property type="nucleotide sequence ID" value="NZ_JAPJDZ010000107.1"/>
</dbReference>
<gene>
    <name evidence="1" type="ORF">ORJ04_19700</name>
</gene>
<reference evidence="1 2" key="1">
    <citation type="submission" date="2022-11" db="EMBL/GenBank/DDBJ databases">
        <title>Viruses from the air-sea interface of a natural surface slick.</title>
        <authorList>
            <person name="Rahlff J."/>
            <person name="Holmfeldt K."/>
        </authorList>
    </citation>
    <scope>NUCLEOTIDE SEQUENCE [LARGE SCALE GENOMIC DNA]</scope>
    <source>
        <strain evidence="1 2">SMS4</strain>
    </source>
</reference>
<dbReference type="EMBL" id="JAPJDZ010000107">
    <property type="protein sequence ID" value="MDP5138176.1"/>
    <property type="molecule type" value="Genomic_DNA"/>
</dbReference>
<organism evidence="1 2">
    <name type="scientific">Rheinheimera baltica</name>
    <dbReference type="NCBI Taxonomy" id="67576"/>
    <lineage>
        <taxon>Bacteria</taxon>
        <taxon>Pseudomonadati</taxon>
        <taxon>Pseudomonadota</taxon>
        <taxon>Gammaproteobacteria</taxon>
        <taxon>Chromatiales</taxon>
        <taxon>Chromatiaceae</taxon>
        <taxon>Rheinheimera</taxon>
    </lineage>
</organism>
<comment type="caution">
    <text evidence="1">The sequence shown here is derived from an EMBL/GenBank/DDBJ whole genome shotgun (WGS) entry which is preliminary data.</text>
</comment>
<name>A0ABT9I456_9GAMM</name>
<dbReference type="PROSITE" id="PS51257">
    <property type="entry name" value="PROKAR_LIPOPROTEIN"/>
    <property type="match status" value="1"/>
</dbReference>
<proteinExistence type="predicted"/>
<dbReference type="Proteomes" id="UP001231109">
    <property type="component" value="Unassembled WGS sequence"/>
</dbReference>
<evidence type="ECO:0000313" key="1">
    <source>
        <dbReference type="EMBL" id="MDP5138176.1"/>
    </source>
</evidence>
<evidence type="ECO:0008006" key="3">
    <source>
        <dbReference type="Google" id="ProtNLM"/>
    </source>
</evidence>
<accession>A0ABT9I456</accession>